<dbReference type="InterPro" id="IPR011761">
    <property type="entry name" value="ATP-grasp"/>
</dbReference>
<dbReference type="Pfam" id="PF02785">
    <property type="entry name" value="Biotin_carb_C"/>
    <property type="match status" value="1"/>
</dbReference>
<sequence>MFSKVLIANRGEIASRIIRTCQRLNIQTVAVYSEADQQAPYVKEADEHYLIGKPRVNESYLNIDKILRVAKESGAEAIHPGYGLLSEHAGFAKQVREAGITFIGPSSEVISKMGDKIAARNVMKRAGVPVVPGTMEAVADVSEAKLVAEEFGYPVMLKAAAGGGGIGMQMVASSDELEKAFEGNQKRAQTFFGDGQMFIEKQIINPKHIEIQVLADEHGNAIHLFERECSIQRRHQKVVEEAPSPSLSDQTRQQMGESAIEAVKTLNYTNAGTIEFLVDEEENFYFLEMNTRLQVEHPVTEEITGVDLVEQQLRIAAGEKLVYKQSDLFIQGHAIEVRVYAEDSNTFLPSPGQLTKLVLPQGEGIRHELAVHETSEVTPFYDPMIAKLIVTADTREATIKKLTKALHEYEIEGIKCNITMLKRIVTHEKFIVGETNTSFIQDYYLPTLTNQ</sequence>
<dbReference type="Pfam" id="PF02786">
    <property type="entry name" value="CPSase_L_D2"/>
    <property type="match status" value="1"/>
</dbReference>
<dbReference type="InterPro" id="IPR005482">
    <property type="entry name" value="Biotin_COase_C"/>
</dbReference>
<dbReference type="SUPFAM" id="SSF52440">
    <property type="entry name" value="PreATP-grasp domain"/>
    <property type="match status" value="1"/>
</dbReference>
<dbReference type="SUPFAM" id="SSF51246">
    <property type="entry name" value="Rudiment single hybrid motif"/>
    <property type="match status" value="1"/>
</dbReference>
<keyword evidence="2" id="KW-0436">Ligase</keyword>
<dbReference type="Proteomes" id="UP001596410">
    <property type="component" value="Unassembled WGS sequence"/>
</dbReference>
<reference evidence="10" key="1">
    <citation type="journal article" date="2019" name="Int. J. Syst. Evol. Microbiol.">
        <title>The Global Catalogue of Microorganisms (GCM) 10K type strain sequencing project: providing services to taxonomists for standard genome sequencing and annotation.</title>
        <authorList>
            <consortium name="The Broad Institute Genomics Platform"/>
            <consortium name="The Broad Institute Genome Sequencing Center for Infectious Disease"/>
            <person name="Wu L."/>
            <person name="Ma J."/>
        </authorList>
    </citation>
    <scope>NUCLEOTIDE SEQUENCE [LARGE SCALE GENOMIC DNA]</scope>
    <source>
        <strain evidence="10">CGMCC 4.1621</strain>
    </source>
</reference>
<dbReference type="PANTHER" id="PTHR18866">
    <property type="entry name" value="CARBOXYLASE:PYRUVATE/ACETYL-COA/PROPIONYL-COA CARBOXYLASE"/>
    <property type="match status" value="1"/>
</dbReference>
<keyword evidence="3 6" id="KW-0547">Nucleotide-binding</keyword>
<protein>
    <recommendedName>
        <fullName evidence="1">biotin carboxylase</fullName>
        <ecNumber evidence="1">6.3.4.14</ecNumber>
    </recommendedName>
</protein>
<dbReference type="InterPro" id="IPR050856">
    <property type="entry name" value="Biotin_carboxylase_complex"/>
</dbReference>
<dbReference type="PROSITE" id="PS00866">
    <property type="entry name" value="CPSASE_1"/>
    <property type="match status" value="1"/>
</dbReference>
<dbReference type="EC" id="6.3.4.14" evidence="1"/>
<gene>
    <name evidence="9" type="ORF">ACFQIC_00515</name>
</gene>
<dbReference type="InterPro" id="IPR005481">
    <property type="entry name" value="BC-like_N"/>
</dbReference>
<evidence type="ECO:0000313" key="9">
    <source>
        <dbReference type="EMBL" id="MFC7060352.1"/>
    </source>
</evidence>
<evidence type="ECO:0000256" key="2">
    <source>
        <dbReference type="ARBA" id="ARBA00022598"/>
    </source>
</evidence>
<evidence type="ECO:0000256" key="5">
    <source>
        <dbReference type="ARBA" id="ARBA00023267"/>
    </source>
</evidence>
<dbReference type="InterPro" id="IPR011054">
    <property type="entry name" value="Rudment_hybrid_motif"/>
</dbReference>
<comment type="caution">
    <text evidence="9">The sequence shown here is derived from an EMBL/GenBank/DDBJ whole genome shotgun (WGS) entry which is preliminary data.</text>
</comment>
<keyword evidence="10" id="KW-1185">Reference proteome</keyword>
<dbReference type="Gene3D" id="3.30.470.20">
    <property type="entry name" value="ATP-grasp fold, B domain"/>
    <property type="match status" value="1"/>
</dbReference>
<evidence type="ECO:0000256" key="3">
    <source>
        <dbReference type="ARBA" id="ARBA00022741"/>
    </source>
</evidence>
<evidence type="ECO:0000256" key="4">
    <source>
        <dbReference type="ARBA" id="ARBA00022840"/>
    </source>
</evidence>
<feature type="domain" description="ATP-grasp" evidence="7">
    <location>
        <begin position="120"/>
        <end position="317"/>
    </location>
</feature>
<dbReference type="Pfam" id="PF00289">
    <property type="entry name" value="Biotin_carb_N"/>
    <property type="match status" value="1"/>
</dbReference>
<dbReference type="PROSITE" id="PS00867">
    <property type="entry name" value="CPSASE_2"/>
    <property type="match status" value="1"/>
</dbReference>
<dbReference type="InterPro" id="IPR016185">
    <property type="entry name" value="PreATP-grasp_dom_sf"/>
</dbReference>
<accession>A0ABW2EGK5</accession>
<dbReference type="EMBL" id="JBHSZV010000004">
    <property type="protein sequence ID" value="MFC7060352.1"/>
    <property type="molecule type" value="Genomic_DNA"/>
</dbReference>
<name>A0ABW2EGK5_9BACI</name>
<evidence type="ECO:0000313" key="10">
    <source>
        <dbReference type="Proteomes" id="UP001596410"/>
    </source>
</evidence>
<dbReference type="SUPFAM" id="SSF56059">
    <property type="entry name" value="Glutathione synthetase ATP-binding domain-like"/>
    <property type="match status" value="1"/>
</dbReference>
<dbReference type="InterPro" id="IPR005479">
    <property type="entry name" value="CPAse_ATP-bd"/>
</dbReference>
<feature type="domain" description="Biotin carboxylation" evidence="8">
    <location>
        <begin position="1"/>
        <end position="445"/>
    </location>
</feature>
<dbReference type="SMART" id="SM00878">
    <property type="entry name" value="Biotin_carb_C"/>
    <property type="match status" value="1"/>
</dbReference>
<dbReference type="RefSeq" id="WP_204706221.1">
    <property type="nucleotide sequence ID" value="NZ_JBHSZV010000004.1"/>
</dbReference>
<dbReference type="InterPro" id="IPR011764">
    <property type="entry name" value="Biotin_carboxylation_dom"/>
</dbReference>
<evidence type="ECO:0000259" key="8">
    <source>
        <dbReference type="PROSITE" id="PS50979"/>
    </source>
</evidence>
<keyword evidence="5" id="KW-0092">Biotin</keyword>
<keyword evidence="4 6" id="KW-0067">ATP-binding</keyword>
<dbReference type="PROSITE" id="PS50979">
    <property type="entry name" value="BC"/>
    <property type="match status" value="1"/>
</dbReference>
<dbReference type="PROSITE" id="PS50975">
    <property type="entry name" value="ATP_GRASP"/>
    <property type="match status" value="1"/>
</dbReference>
<evidence type="ECO:0000259" key="7">
    <source>
        <dbReference type="PROSITE" id="PS50975"/>
    </source>
</evidence>
<evidence type="ECO:0000256" key="6">
    <source>
        <dbReference type="PROSITE-ProRule" id="PRU00409"/>
    </source>
</evidence>
<proteinExistence type="predicted"/>
<evidence type="ECO:0000256" key="1">
    <source>
        <dbReference type="ARBA" id="ARBA00013263"/>
    </source>
</evidence>
<organism evidence="9 10">
    <name type="scientific">Halobacillus seohaensis</name>
    <dbReference type="NCBI Taxonomy" id="447421"/>
    <lineage>
        <taxon>Bacteria</taxon>
        <taxon>Bacillati</taxon>
        <taxon>Bacillota</taxon>
        <taxon>Bacilli</taxon>
        <taxon>Bacillales</taxon>
        <taxon>Bacillaceae</taxon>
        <taxon>Halobacillus</taxon>
    </lineage>
</organism>
<dbReference type="PANTHER" id="PTHR18866:SF33">
    <property type="entry name" value="METHYLCROTONOYL-COA CARBOXYLASE SUBUNIT ALPHA, MITOCHONDRIAL-RELATED"/>
    <property type="match status" value="1"/>
</dbReference>
<dbReference type="NCBIfam" id="NF006367">
    <property type="entry name" value="PRK08591.1"/>
    <property type="match status" value="1"/>
</dbReference>